<dbReference type="STRING" id="576117.SAMN04488138_10179"/>
<evidence type="ECO:0000256" key="3">
    <source>
        <dbReference type="ARBA" id="ARBA00022692"/>
    </source>
</evidence>
<comment type="subcellular location">
    <subcellularLocation>
        <location evidence="1">Membrane</location>
        <topology evidence="1">Multi-pass membrane protein</topology>
    </subcellularLocation>
</comment>
<evidence type="ECO:0000256" key="1">
    <source>
        <dbReference type="ARBA" id="ARBA00004141"/>
    </source>
</evidence>
<evidence type="ECO:0000256" key="4">
    <source>
        <dbReference type="ARBA" id="ARBA00022989"/>
    </source>
</evidence>
<feature type="transmembrane region" description="Helical" evidence="7">
    <location>
        <begin position="139"/>
        <end position="159"/>
    </location>
</feature>
<dbReference type="OrthoDB" id="7854576at2"/>
<evidence type="ECO:0000256" key="7">
    <source>
        <dbReference type="SAM" id="Phobius"/>
    </source>
</evidence>
<organism evidence="8 9">
    <name type="scientific">Celeribacter halophilus</name>
    <dbReference type="NCBI Taxonomy" id="576117"/>
    <lineage>
        <taxon>Bacteria</taxon>
        <taxon>Pseudomonadati</taxon>
        <taxon>Pseudomonadota</taxon>
        <taxon>Alphaproteobacteria</taxon>
        <taxon>Rhodobacterales</taxon>
        <taxon>Roseobacteraceae</taxon>
        <taxon>Celeribacter</taxon>
    </lineage>
</organism>
<dbReference type="Pfam" id="PF04610">
    <property type="entry name" value="TrbL"/>
    <property type="match status" value="1"/>
</dbReference>
<keyword evidence="9" id="KW-1185">Reference proteome</keyword>
<proteinExistence type="inferred from homology"/>
<dbReference type="EMBL" id="FORY01000001">
    <property type="protein sequence ID" value="SFI98471.1"/>
    <property type="molecule type" value="Genomic_DNA"/>
</dbReference>
<comment type="similarity">
    <text evidence="2">Belongs to the TrbL/VirB6 family.</text>
</comment>
<dbReference type="GO" id="GO:0030255">
    <property type="term" value="P:protein secretion by the type IV secretion system"/>
    <property type="evidence" value="ECO:0007669"/>
    <property type="project" value="InterPro"/>
</dbReference>
<evidence type="ECO:0000256" key="2">
    <source>
        <dbReference type="ARBA" id="ARBA00007802"/>
    </source>
</evidence>
<reference evidence="8 9" key="1">
    <citation type="submission" date="2016-10" db="EMBL/GenBank/DDBJ databases">
        <authorList>
            <person name="de Groot N.N."/>
        </authorList>
    </citation>
    <scope>NUCLEOTIDE SEQUENCE [LARGE SCALE GENOMIC DNA]</scope>
    <source>
        <strain evidence="8 9">CGMCC 1.8891</strain>
    </source>
</reference>
<evidence type="ECO:0000313" key="9">
    <source>
        <dbReference type="Proteomes" id="UP000183299"/>
    </source>
</evidence>
<dbReference type="RefSeq" id="WP_066602935.1">
    <property type="nucleotide sequence ID" value="NZ_FORY01000001.1"/>
</dbReference>
<dbReference type="InterPro" id="IPR007688">
    <property type="entry name" value="Conjugal_tfr_TrbL/VirB6"/>
</dbReference>
<dbReference type="AlphaFoldDB" id="A0A1I3MNF5"/>
<evidence type="ECO:0000256" key="6">
    <source>
        <dbReference type="SAM" id="MobiDB-lite"/>
    </source>
</evidence>
<accession>A0A1I3MNF5</accession>
<feature type="region of interest" description="Disordered" evidence="6">
    <location>
        <begin position="279"/>
        <end position="300"/>
    </location>
</feature>
<dbReference type="GO" id="GO:0016020">
    <property type="term" value="C:membrane"/>
    <property type="evidence" value="ECO:0007669"/>
    <property type="project" value="UniProtKB-SubCell"/>
</dbReference>
<sequence>MWQSIYSGFIDNTTEVAAEIASSMSGTLAAPLSAAMTLYIILYGWAVMRGSIQEPVMDFTFRAMKLLVIWTLVVKAGDYTSWVGSTITSGVPEFIDQLAGGEAGNTLPADAIFRETARIADEIQKFYVSQGVSGKITGALYYAVMMVTGGVVAAIVFAVSLLITLGLTMMAAVGPLFIAFALFDFSRGWFFSWLAQILNFGVLKLLTYVLGLILIAMLQDAVSETATLSARLRMFFFFGMLAASFVMFFLLPSIAAALSAGAQASTGMAQRWTERKLGLLSNKNGGDGPSGISAGSASRR</sequence>
<dbReference type="GeneID" id="98663556"/>
<name>A0A1I3MNF5_9RHOB</name>
<keyword evidence="5 7" id="KW-0472">Membrane</keyword>
<dbReference type="Proteomes" id="UP000183299">
    <property type="component" value="Unassembled WGS sequence"/>
</dbReference>
<evidence type="ECO:0000256" key="5">
    <source>
        <dbReference type="ARBA" id="ARBA00023136"/>
    </source>
</evidence>
<feature type="transmembrane region" description="Helical" evidence="7">
    <location>
        <begin position="28"/>
        <end position="48"/>
    </location>
</feature>
<gene>
    <name evidence="8" type="ORF">SAMN04488138_10179</name>
</gene>
<feature type="transmembrane region" description="Helical" evidence="7">
    <location>
        <begin position="197"/>
        <end position="218"/>
    </location>
</feature>
<protein>
    <submittedName>
        <fullName evidence="8">Type IV secretion system protein VirB6</fullName>
    </submittedName>
</protein>
<feature type="transmembrane region" description="Helical" evidence="7">
    <location>
        <begin position="165"/>
        <end position="185"/>
    </location>
</feature>
<feature type="transmembrane region" description="Helical" evidence="7">
    <location>
        <begin position="234"/>
        <end position="258"/>
    </location>
</feature>
<evidence type="ECO:0000313" key="8">
    <source>
        <dbReference type="EMBL" id="SFI98471.1"/>
    </source>
</evidence>
<keyword evidence="4 7" id="KW-1133">Transmembrane helix</keyword>
<keyword evidence="3 7" id="KW-0812">Transmembrane</keyword>